<dbReference type="GO" id="GO:0009001">
    <property type="term" value="F:serine O-acetyltransferase activity"/>
    <property type="evidence" value="ECO:0007669"/>
    <property type="project" value="UniProtKB-EC"/>
</dbReference>
<evidence type="ECO:0000256" key="3">
    <source>
        <dbReference type="ARBA" id="ARBA00013266"/>
    </source>
</evidence>
<keyword evidence="9 12" id="KW-0012">Acyltransferase</keyword>
<reference evidence="12 13" key="1">
    <citation type="journal article" date="2013" name="Biodegradation">
        <title>Quantitative proteomic analysis of ibuprofen-degrading Patulibacter sp. strain I11.</title>
        <authorList>
            <person name="Almeida B."/>
            <person name="Kjeldal H."/>
            <person name="Lolas I."/>
            <person name="Knudsen A.D."/>
            <person name="Carvalho G."/>
            <person name="Nielsen K.L."/>
            <person name="Barreto Crespo M.T."/>
            <person name="Stensballe A."/>
            <person name="Nielsen J.L."/>
        </authorList>
    </citation>
    <scope>NUCLEOTIDE SEQUENCE [LARGE SCALE GENOMIC DNA]</scope>
    <source>
        <strain evidence="12 13">I11</strain>
    </source>
</reference>
<dbReference type="Proteomes" id="UP000005143">
    <property type="component" value="Unassembled WGS sequence"/>
</dbReference>
<dbReference type="NCBIfam" id="NF041874">
    <property type="entry name" value="EPS_EpsC"/>
    <property type="match status" value="1"/>
</dbReference>
<keyword evidence="5" id="KW-0028">Amino-acid biosynthesis</keyword>
<dbReference type="RefSeq" id="WP_007570419.1">
    <property type="nucleotide sequence ID" value="NZ_AGUD01000014.1"/>
</dbReference>
<feature type="region of interest" description="Disordered" evidence="11">
    <location>
        <begin position="218"/>
        <end position="260"/>
    </location>
</feature>
<dbReference type="InterPro" id="IPR053376">
    <property type="entry name" value="Serine_acetyltransferase"/>
</dbReference>
<comment type="similarity">
    <text evidence="2">Belongs to the transferase hexapeptide repeat family.</text>
</comment>
<dbReference type="Pfam" id="PF00132">
    <property type="entry name" value="Hexapep"/>
    <property type="match status" value="1"/>
</dbReference>
<evidence type="ECO:0000256" key="5">
    <source>
        <dbReference type="ARBA" id="ARBA00022605"/>
    </source>
</evidence>
<keyword evidence="7" id="KW-0677">Repeat</keyword>
<protein>
    <recommendedName>
        <fullName evidence="4">Serine acetyltransferase</fullName>
        <ecNumber evidence="3">2.3.1.30</ecNumber>
    </recommendedName>
</protein>
<keyword evidence="6 12" id="KW-0808">Transferase</keyword>
<dbReference type="AlphaFoldDB" id="H0E0Z2"/>
<evidence type="ECO:0000256" key="4">
    <source>
        <dbReference type="ARBA" id="ARBA00018522"/>
    </source>
</evidence>
<evidence type="ECO:0000256" key="9">
    <source>
        <dbReference type="ARBA" id="ARBA00023315"/>
    </source>
</evidence>
<dbReference type="PANTHER" id="PTHR42811">
    <property type="entry name" value="SERINE ACETYLTRANSFERASE"/>
    <property type="match status" value="1"/>
</dbReference>
<dbReference type="PROSITE" id="PS00101">
    <property type="entry name" value="HEXAPEP_TRANSFERASES"/>
    <property type="match status" value="1"/>
</dbReference>
<evidence type="ECO:0000256" key="8">
    <source>
        <dbReference type="ARBA" id="ARBA00023192"/>
    </source>
</evidence>
<dbReference type="Gene3D" id="1.10.3130.10">
    <property type="entry name" value="serine acetyltransferase, domain 1"/>
    <property type="match status" value="1"/>
</dbReference>
<dbReference type="FunFam" id="2.160.10.10:FF:000007">
    <property type="entry name" value="Serine acetyltransferase"/>
    <property type="match status" value="1"/>
</dbReference>
<dbReference type="NCBIfam" id="TIGR01172">
    <property type="entry name" value="cysE"/>
    <property type="match status" value="1"/>
</dbReference>
<dbReference type="InterPro" id="IPR011004">
    <property type="entry name" value="Trimer_LpxA-like_sf"/>
</dbReference>
<evidence type="ECO:0000256" key="7">
    <source>
        <dbReference type="ARBA" id="ARBA00022737"/>
    </source>
</evidence>
<evidence type="ECO:0000256" key="11">
    <source>
        <dbReference type="SAM" id="MobiDB-lite"/>
    </source>
</evidence>
<comment type="catalytic activity">
    <reaction evidence="10">
        <text>L-serine + acetyl-CoA = O-acetyl-L-serine + CoA</text>
        <dbReference type="Rhea" id="RHEA:24560"/>
        <dbReference type="ChEBI" id="CHEBI:33384"/>
        <dbReference type="ChEBI" id="CHEBI:57287"/>
        <dbReference type="ChEBI" id="CHEBI:57288"/>
        <dbReference type="ChEBI" id="CHEBI:58340"/>
        <dbReference type="EC" id="2.3.1.30"/>
    </reaction>
</comment>
<evidence type="ECO:0000256" key="6">
    <source>
        <dbReference type="ARBA" id="ARBA00022679"/>
    </source>
</evidence>
<evidence type="ECO:0000313" key="13">
    <source>
        <dbReference type="Proteomes" id="UP000005143"/>
    </source>
</evidence>
<dbReference type="SUPFAM" id="SSF51161">
    <property type="entry name" value="Trimeric LpxA-like enzymes"/>
    <property type="match status" value="1"/>
</dbReference>
<organism evidence="12 13">
    <name type="scientific">Patulibacter medicamentivorans</name>
    <dbReference type="NCBI Taxonomy" id="1097667"/>
    <lineage>
        <taxon>Bacteria</taxon>
        <taxon>Bacillati</taxon>
        <taxon>Actinomycetota</taxon>
        <taxon>Thermoleophilia</taxon>
        <taxon>Solirubrobacterales</taxon>
        <taxon>Patulibacteraceae</taxon>
        <taxon>Patulibacter</taxon>
    </lineage>
</organism>
<evidence type="ECO:0000256" key="1">
    <source>
        <dbReference type="ARBA" id="ARBA00004876"/>
    </source>
</evidence>
<evidence type="ECO:0000256" key="2">
    <source>
        <dbReference type="ARBA" id="ARBA00007274"/>
    </source>
</evidence>
<dbReference type="GO" id="GO:0006535">
    <property type="term" value="P:cysteine biosynthetic process from serine"/>
    <property type="evidence" value="ECO:0007669"/>
    <property type="project" value="InterPro"/>
</dbReference>
<sequence>MAGPGTRPRALAELRRDVRAARERDPAARDVSTFEILATWPGVQALLAHRISNGLQRRGVPLLPRLLAHVSRTLTGIEIHPAAEIGQGLFIDHGSGVVIGETARIGDDVTIYQGVTLGGTGFQVGKRHPTVGDRVTIGSGAKLLGPITVGDGAKVGANSVVITDVPPNATVVGNPGHPVRIDGRKVEGPDADWIHLPDPVADAVRALGRRVVELEQQVRDLGGSPAPAEPRDVDSSSSAAEPGAQIHELRPKQGRSPAGG</sequence>
<accession>H0E0Z2</accession>
<keyword evidence="8" id="KW-0198">Cysteine biosynthesis</keyword>
<dbReference type="InterPro" id="IPR045304">
    <property type="entry name" value="LbH_SAT"/>
</dbReference>
<comment type="pathway">
    <text evidence="1">Amino-acid biosynthesis; L-cysteine biosynthesis; L-cysteine from L-serine: step 1/2.</text>
</comment>
<dbReference type="EMBL" id="AGUD01000014">
    <property type="protein sequence ID" value="EHN12653.1"/>
    <property type="molecule type" value="Genomic_DNA"/>
</dbReference>
<dbReference type="Gene3D" id="2.160.10.10">
    <property type="entry name" value="Hexapeptide repeat proteins"/>
    <property type="match status" value="1"/>
</dbReference>
<dbReference type="InterPro" id="IPR005881">
    <property type="entry name" value="Ser_O-AcTrfase"/>
</dbReference>
<dbReference type="OrthoDB" id="9801456at2"/>
<proteinExistence type="inferred from homology"/>
<dbReference type="EC" id="2.3.1.30" evidence="3"/>
<comment type="caution">
    <text evidence="12">The sequence shown here is derived from an EMBL/GenBank/DDBJ whole genome shotgun (WGS) entry which is preliminary data.</text>
</comment>
<dbReference type="InterPro" id="IPR001451">
    <property type="entry name" value="Hexapep"/>
</dbReference>
<dbReference type="InterPro" id="IPR018357">
    <property type="entry name" value="Hexapep_transf_CS"/>
</dbReference>
<evidence type="ECO:0000313" key="12">
    <source>
        <dbReference type="EMBL" id="EHN12653.1"/>
    </source>
</evidence>
<name>H0E0Z2_9ACTN</name>
<keyword evidence="13" id="KW-1185">Reference proteome</keyword>
<dbReference type="InterPro" id="IPR042122">
    <property type="entry name" value="Ser_AcTrfase_N_sf"/>
</dbReference>
<dbReference type="PATRIC" id="fig|1097667.3.peg.450"/>
<dbReference type="GO" id="GO:0005737">
    <property type="term" value="C:cytoplasm"/>
    <property type="evidence" value="ECO:0007669"/>
    <property type="project" value="InterPro"/>
</dbReference>
<gene>
    <name evidence="12" type="ORF">PAI11_04500</name>
</gene>
<evidence type="ECO:0000256" key="10">
    <source>
        <dbReference type="ARBA" id="ARBA00049486"/>
    </source>
</evidence>
<dbReference type="CDD" id="cd03354">
    <property type="entry name" value="LbH_SAT"/>
    <property type="match status" value="1"/>
</dbReference>